<comment type="caution">
    <text evidence="1">The sequence shown here is derived from an EMBL/GenBank/DDBJ whole genome shotgun (WGS) entry which is preliminary data.</text>
</comment>
<reference evidence="1" key="1">
    <citation type="submission" date="2021-02" db="EMBL/GenBank/DDBJ databases">
        <title>First Annotated Genome of the Yellow-green Alga Tribonema minus.</title>
        <authorList>
            <person name="Mahan K.M."/>
        </authorList>
    </citation>
    <scope>NUCLEOTIDE SEQUENCE</scope>
    <source>
        <strain evidence="1">UTEX B ZZ1240</strain>
    </source>
</reference>
<accession>A0A835ZL09</accession>
<organism evidence="1 2">
    <name type="scientific">Tribonema minus</name>
    <dbReference type="NCBI Taxonomy" id="303371"/>
    <lineage>
        <taxon>Eukaryota</taxon>
        <taxon>Sar</taxon>
        <taxon>Stramenopiles</taxon>
        <taxon>Ochrophyta</taxon>
        <taxon>PX clade</taxon>
        <taxon>Xanthophyceae</taxon>
        <taxon>Tribonematales</taxon>
        <taxon>Tribonemataceae</taxon>
        <taxon>Tribonema</taxon>
    </lineage>
</organism>
<sequence>MRYAQAAYRCDLFPSHSLRADAAVCYCRVANPYLELWLKYKRNPAAFSSGVNGEYTLSRDGKHWCSVRDRAVSDYAWAIPSHAALELIVKWASVVSGDATRPRIAEIGSGTGYWASLLQKYGADVVAVEEYYKTMGRHFPDTVARNGVEYLRAHGGCEDRALFLCWQFGDDGHSYLREYRGPIVIFIGGPDIYGDRGGGCTMFFDEWEQVDRLHIPQWQGLHDELIVYRRRGWESGAMGSQLQLQQ</sequence>
<evidence type="ECO:0000313" key="2">
    <source>
        <dbReference type="Proteomes" id="UP000664859"/>
    </source>
</evidence>
<dbReference type="SUPFAM" id="SSF53335">
    <property type="entry name" value="S-adenosyl-L-methionine-dependent methyltransferases"/>
    <property type="match status" value="1"/>
</dbReference>
<dbReference type="PANTHER" id="PTHR39290">
    <property type="entry name" value="C3H1-TYPE DOMAIN-CONTAINING PROTEIN-RELATED"/>
    <property type="match status" value="1"/>
</dbReference>
<gene>
    <name evidence="1" type="ORF">JKP88DRAFT_156687</name>
</gene>
<proteinExistence type="predicted"/>
<dbReference type="InterPro" id="IPR029063">
    <property type="entry name" value="SAM-dependent_MTases_sf"/>
</dbReference>
<name>A0A835ZL09_9STRA</name>
<dbReference type="PANTHER" id="PTHR39290:SF6">
    <property type="entry name" value="S-ADENOSYL-L-METHIONINE-DEPENDENT METHYLTRANSFERASES SUPERFAMILY PROTEIN"/>
    <property type="match status" value="1"/>
</dbReference>
<dbReference type="AlphaFoldDB" id="A0A835ZL09"/>
<evidence type="ECO:0000313" key="1">
    <source>
        <dbReference type="EMBL" id="KAG5192919.1"/>
    </source>
</evidence>
<keyword evidence="2" id="KW-1185">Reference proteome</keyword>
<dbReference type="OrthoDB" id="5411518at2759"/>
<dbReference type="Proteomes" id="UP000664859">
    <property type="component" value="Unassembled WGS sequence"/>
</dbReference>
<dbReference type="EMBL" id="JAFCMP010000001">
    <property type="protein sequence ID" value="KAG5192919.1"/>
    <property type="molecule type" value="Genomic_DNA"/>
</dbReference>
<protein>
    <submittedName>
        <fullName evidence="1">Uncharacterized protein</fullName>
    </submittedName>
</protein>